<dbReference type="GO" id="GO:0016324">
    <property type="term" value="C:apical plasma membrane"/>
    <property type="evidence" value="ECO:0007669"/>
    <property type="project" value="TreeGrafter"/>
</dbReference>
<dbReference type="PROSITE" id="PS50106">
    <property type="entry name" value="PDZ"/>
    <property type="match status" value="1"/>
</dbReference>
<keyword evidence="2" id="KW-0472">Membrane</keyword>
<dbReference type="GO" id="GO:0043495">
    <property type="term" value="F:protein-membrane adaptor activity"/>
    <property type="evidence" value="ECO:0007669"/>
    <property type="project" value="TreeGrafter"/>
</dbReference>
<protein>
    <submittedName>
        <fullName evidence="6">PDZ domain</fullName>
    </submittedName>
</protein>
<evidence type="ECO:0000256" key="3">
    <source>
        <dbReference type="ARBA" id="ARBA00022737"/>
    </source>
</evidence>
<evidence type="ECO:0000313" key="7">
    <source>
        <dbReference type="Proteomes" id="UP001458880"/>
    </source>
</evidence>
<dbReference type="Gene3D" id="2.30.42.10">
    <property type="match status" value="1"/>
</dbReference>
<dbReference type="SUPFAM" id="SSF50156">
    <property type="entry name" value="PDZ domain-like"/>
    <property type="match status" value="1"/>
</dbReference>
<reference evidence="6 7" key="1">
    <citation type="journal article" date="2024" name="BMC Genomics">
        <title>De novo assembly and annotation of Popillia japonica's genome with initial clues to its potential as an invasive pest.</title>
        <authorList>
            <person name="Cucini C."/>
            <person name="Boschi S."/>
            <person name="Funari R."/>
            <person name="Cardaioli E."/>
            <person name="Iannotti N."/>
            <person name="Marturano G."/>
            <person name="Paoli F."/>
            <person name="Bruttini M."/>
            <person name="Carapelli A."/>
            <person name="Frati F."/>
            <person name="Nardi F."/>
        </authorList>
    </citation>
    <scope>NUCLEOTIDE SEQUENCE [LARGE SCALE GENOMIC DNA]</scope>
    <source>
        <strain evidence="6">DMR45628</strain>
    </source>
</reference>
<dbReference type="InterPro" id="IPR001478">
    <property type="entry name" value="PDZ"/>
</dbReference>
<dbReference type="GO" id="GO:0072659">
    <property type="term" value="P:protein localization to plasma membrane"/>
    <property type="evidence" value="ECO:0007669"/>
    <property type="project" value="TreeGrafter"/>
</dbReference>
<accession>A0AAW1HVR9</accession>
<feature type="domain" description="PDZ" evidence="5">
    <location>
        <begin position="214"/>
        <end position="305"/>
    </location>
</feature>
<feature type="region of interest" description="Disordered" evidence="4">
    <location>
        <begin position="66"/>
        <end position="99"/>
    </location>
</feature>
<dbReference type="EMBL" id="JASPKY010000889">
    <property type="protein sequence ID" value="KAK9680504.1"/>
    <property type="molecule type" value="Genomic_DNA"/>
</dbReference>
<dbReference type="GO" id="GO:0005102">
    <property type="term" value="F:signaling receptor binding"/>
    <property type="evidence" value="ECO:0007669"/>
    <property type="project" value="TreeGrafter"/>
</dbReference>
<dbReference type="Proteomes" id="UP001458880">
    <property type="component" value="Unassembled WGS sequence"/>
</dbReference>
<dbReference type="InterPro" id="IPR036034">
    <property type="entry name" value="PDZ_sf"/>
</dbReference>
<dbReference type="AlphaFoldDB" id="A0AAW1HVR9"/>
<gene>
    <name evidence="6" type="ORF">QE152_g39048</name>
</gene>
<evidence type="ECO:0000256" key="4">
    <source>
        <dbReference type="SAM" id="MobiDB-lite"/>
    </source>
</evidence>
<evidence type="ECO:0000256" key="2">
    <source>
        <dbReference type="ARBA" id="ARBA00022475"/>
    </source>
</evidence>
<organism evidence="6 7">
    <name type="scientific">Popillia japonica</name>
    <name type="common">Japanese beetle</name>
    <dbReference type="NCBI Taxonomy" id="7064"/>
    <lineage>
        <taxon>Eukaryota</taxon>
        <taxon>Metazoa</taxon>
        <taxon>Ecdysozoa</taxon>
        <taxon>Arthropoda</taxon>
        <taxon>Hexapoda</taxon>
        <taxon>Insecta</taxon>
        <taxon>Pterygota</taxon>
        <taxon>Neoptera</taxon>
        <taxon>Endopterygota</taxon>
        <taxon>Coleoptera</taxon>
        <taxon>Polyphaga</taxon>
        <taxon>Scarabaeiformia</taxon>
        <taxon>Scarabaeidae</taxon>
        <taxon>Rutelinae</taxon>
        <taxon>Popillia</taxon>
    </lineage>
</organism>
<name>A0AAW1HVR9_POPJA</name>
<dbReference type="PANTHER" id="PTHR14191:SF4">
    <property type="entry name" value="NA(+)_H(+) EXCHANGE REGULATORY COFACTOR NHE-RF2"/>
    <property type="match status" value="1"/>
</dbReference>
<feature type="compositionally biased region" description="Polar residues" evidence="4">
    <location>
        <begin position="66"/>
        <end position="80"/>
    </location>
</feature>
<comment type="subcellular location">
    <subcellularLocation>
        <location evidence="1">Cell membrane</location>
    </subcellularLocation>
</comment>
<dbReference type="Pfam" id="PF17820">
    <property type="entry name" value="PDZ_6"/>
    <property type="match status" value="1"/>
</dbReference>
<keyword evidence="3" id="KW-0677">Repeat</keyword>
<evidence type="ECO:0000256" key="1">
    <source>
        <dbReference type="ARBA" id="ARBA00004236"/>
    </source>
</evidence>
<dbReference type="FunFam" id="2.30.42.10:FF:000059">
    <property type="entry name" value="unconventional myosin-XVIIIa isoform X1"/>
    <property type="match status" value="1"/>
</dbReference>
<evidence type="ECO:0000259" key="5">
    <source>
        <dbReference type="PROSITE" id="PS50106"/>
    </source>
</evidence>
<dbReference type="PANTHER" id="PTHR14191">
    <property type="entry name" value="PDZ DOMAIN CONTAINING PROTEIN"/>
    <property type="match status" value="1"/>
</dbReference>
<evidence type="ECO:0000313" key="6">
    <source>
        <dbReference type="EMBL" id="KAK9680504.1"/>
    </source>
</evidence>
<proteinExistence type="predicted"/>
<sequence>MSAEELLRLDEVRKSLKLTRRRKDKEKLPSGITADYTADFLANLEVDSSISIISTTSIIHNHLQDGYTQSDSSETSLNSLNHPNNHKVPPPIPPKPPKRGILKTPRVNVTPTENGQANNENLLKNTLQNELISYQNQNGKNLTTNLLVITSPSPSADSLTDTTNSSFATPPFSLSPVGESQGFHRWSRTSTFDDFNLPLPAIIPLVLPKARILTIQRQKPPRNDFGFSLRRTMILERSSSGVTMKAVVFAEPGTMIQHNNETGLLPGDKLLEVNGVKVEERSREEIIDLIKASGESVTLKVQPVAELSELSRRSGQDGQEIILDDSNIKSGTLRRSGSRRFRSSTTVGSSK</sequence>
<dbReference type="InterPro" id="IPR041489">
    <property type="entry name" value="PDZ_6"/>
</dbReference>
<dbReference type="InterPro" id="IPR051067">
    <property type="entry name" value="NHER"/>
</dbReference>
<comment type="caution">
    <text evidence="6">The sequence shown here is derived from an EMBL/GenBank/DDBJ whole genome shotgun (WGS) entry which is preliminary data.</text>
</comment>
<dbReference type="SMART" id="SM00228">
    <property type="entry name" value="PDZ"/>
    <property type="match status" value="1"/>
</dbReference>
<keyword evidence="7" id="KW-1185">Reference proteome</keyword>
<keyword evidence="2" id="KW-1003">Cell membrane</keyword>